<keyword evidence="2" id="KW-1185">Reference proteome</keyword>
<evidence type="ECO:0000313" key="1">
    <source>
        <dbReference type="EMBL" id="PLB38333.1"/>
    </source>
</evidence>
<reference evidence="1 2" key="1">
    <citation type="submission" date="2017-12" db="EMBL/GenBank/DDBJ databases">
        <authorList>
            <consortium name="DOE Joint Genome Institute"/>
            <person name="Haridas S."/>
            <person name="Kjaerbolling I."/>
            <person name="Vesth T.C."/>
            <person name="Frisvad J.C."/>
            <person name="Nybo J.L."/>
            <person name="Theobald S."/>
            <person name="Kuo A."/>
            <person name="Bowyer P."/>
            <person name="Matsuda Y."/>
            <person name="Mondo S."/>
            <person name="Lyhne E.K."/>
            <person name="Kogle M.E."/>
            <person name="Clum A."/>
            <person name="Lipzen A."/>
            <person name="Salamov A."/>
            <person name="Ngan C.Y."/>
            <person name="Daum C."/>
            <person name="Chiniquy J."/>
            <person name="Barry K."/>
            <person name="LaButti K."/>
            <person name="Simmons B.A."/>
            <person name="Magnuson J.K."/>
            <person name="Mortensen U.H."/>
            <person name="Larsen T.O."/>
            <person name="Grigoriev I.V."/>
            <person name="Baker S.E."/>
            <person name="Andersen M.R."/>
            <person name="Nordberg H.P."/>
            <person name="Cantor M.N."/>
            <person name="Hua S.X."/>
        </authorList>
    </citation>
    <scope>NUCLEOTIDE SEQUENCE [LARGE SCALE GENOMIC DNA]</scope>
    <source>
        <strain evidence="1 2">CBS 102.13</strain>
    </source>
</reference>
<dbReference type="RefSeq" id="XP_024672345.1">
    <property type="nucleotide sequence ID" value="XM_024818654.1"/>
</dbReference>
<proteinExistence type="predicted"/>
<evidence type="ECO:0000313" key="2">
    <source>
        <dbReference type="Proteomes" id="UP000234585"/>
    </source>
</evidence>
<accession>A0A2I2FCH8</accession>
<dbReference type="Proteomes" id="UP000234585">
    <property type="component" value="Unassembled WGS sequence"/>
</dbReference>
<dbReference type="AlphaFoldDB" id="A0A2I2FCH8"/>
<protein>
    <submittedName>
        <fullName evidence="1">Uncharacterized protein</fullName>
    </submittedName>
</protein>
<organism evidence="1 2">
    <name type="scientific">Aspergillus candidus</name>
    <dbReference type="NCBI Taxonomy" id="41067"/>
    <lineage>
        <taxon>Eukaryota</taxon>
        <taxon>Fungi</taxon>
        <taxon>Dikarya</taxon>
        <taxon>Ascomycota</taxon>
        <taxon>Pezizomycotina</taxon>
        <taxon>Eurotiomycetes</taxon>
        <taxon>Eurotiomycetidae</taxon>
        <taxon>Eurotiales</taxon>
        <taxon>Aspergillaceae</taxon>
        <taxon>Aspergillus</taxon>
        <taxon>Aspergillus subgen. Circumdati</taxon>
    </lineage>
</organism>
<dbReference type="GeneID" id="36525814"/>
<sequence length="160" mass="17346">MADSGFLARGIMSAGHDGPLTDQNLYPRPVHAVAVVLGENIFITAALLCTGLGRSVTRPPSKESHCLHDGLMLRARRNHRYLPYLSILIATALWNEADERLPGSRPGGSRAKITIPYASSRSNIATRHRIQGKEKGERTNIERGVGKCGEKPVSVGVLRA</sequence>
<name>A0A2I2FCH8_ASPCN</name>
<gene>
    <name evidence="1" type="ORF">BDW47DRAFT_28149</name>
</gene>
<dbReference type="EMBL" id="KZ559136">
    <property type="protein sequence ID" value="PLB38333.1"/>
    <property type="molecule type" value="Genomic_DNA"/>
</dbReference>